<evidence type="ECO:0000313" key="3">
    <source>
        <dbReference type="EMBL" id="TKH08508.1"/>
    </source>
</evidence>
<name>A0A9X8ZEG3_9BACI</name>
<keyword evidence="2" id="KW-0812">Transmembrane</keyword>
<gene>
    <name evidence="3" type="ORF">FC678_20120</name>
</gene>
<proteinExistence type="predicted"/>
<feature type="compositionally biased region" description="Acidic residues" evidence="1">
    <location>
        <begin position="86"/>
        <end position="99"/>
    </location>
</feature>
<dbReference type="Proteomes" id="UP000309170">
    <property type="component" value="Unassembled WGS sequence"/>
</dbReference>
<evidence type="ECO:0000313" key="4">
    <source>
        <dbReference type="Proteomes" id="UP000309170"/>
    </source>
</evidence>
<comment type="caution">
    <text evidence="3">The sequence shown here is derived from an EMBL/GenBank/DDBJ whole genome shotgun (WGS) entry which is preliminary data.</text>
</comment>
<reference evidence="3 4" key="1">
    <citation type="journal article" date="2019" name="Environ. Microbiol.">
        <title>An active ?-lactamase is a part of an orchestrated cell wall stress resistance network of Bacillus subtilis and related rhizosphere species.</title>
        <authorList>
            <person name="Bucher T."/>
            <person name="Keren-Paz A."/>
            <person name="Hausser J."/>
            <person name="Olender T."/>
            <person name="Cytryn E."/>
            <person name="Kolodkin-Gal I."/>
        </authorList>
    </citation>
    <scope>NUCLEOTIDE SEQUENCE [LARGE SCALE GENOMIC DNA]</scope>
    <source>
        <strain evidence="3 4">I4</strain>
    </source>
</reference>
<accession>A0A9X8ZEG3</accession>
<keyword evidence="2" id="KW-0472">Membrane</keyword>
<keyword evidence="2" id="KW-1133">Transmembrane helix</keyword>
<dbReference type="AlphaFoldDB" id="A0A9X8ZEG3"/>
<evidence type="ECO:0000256" key="2">
    <source>
        <dbReference type="SAM" id="Phobius"/>
    </source>
</evidence>
<protein>
    <submittedName>
        <fullName evidence="3">Cytochrome d ubiquinol oxidase subunit II</fullName>
    </submittedName>
</protein>
<evidence type="ECO:0000256" key="1">
    <source>
        <dbReference type="SAM" id="MobiDB-lite"/>
    </source>
</evidence>
<feature type="transmembrane region" description="Helical" evidence="2">
    <location>
        <begin position="6"/>
        <end position="25"/>
    </location>
</feature>
<organism evidence="3 4">
    <name type="scientific">Peribacillus simplex</name>
    <dbReference type="NCBI Taxonomy" id="1478"/>
    <lineage>
        <taxon>Bacteria</taxon>
        <taxon>Bacillati</taxon>
        <taxon>Bacillota</taxon>
        <taxon>Bacilli</taxon>
        <taxon>Bacillales</taxon>
        <taxon>Bacillaceae</taxon>
        <taxon>Peribacillus</taxon>
    </lineage>
</organism>
<sequence length="158" mass="17531">MWMWIMLYGLLATPVLLIIAVVFALKKNGKAKKMFMISGASFALGILGVFISAEPVPEPEPVESNTDELFDIEKPEPIEEPTVAPAEEEEPYTEEELESDPQAPSENPADYNSDGEYVPEDGPTDNPADYNSDGEYKPADDMTQEEIEQELEDMLNGQ</sequence>
<dbReference type="RefSeq" id="WP_137024258.1">
    <property type="nucleotide sequence ID" value="NZ_SZNT01000364.1"/>
</dbReference>
<dbReference type="EMBL" id="SZNT01000364">
    <property type="protein sequence ID" value="TKH08508.1"/>
    <property type="molecule type" value="Genomic_DNA"/>
</dbReference>
<feature type="compositionally biased region" description="Acidic residues" evidence="1">
    <location>
        <begin position="142"/>
        <end position="158"/>
    </location>
</feature>
<feature type="region of interest" description="Disordered" evidence="1">
    <location>
        <begin position="56"/>
        <end position="158"/>
    </location>
</feature>